<accession>A0ABP7VUK1</accession>
<comment type="caution">
    <text evidence="2">The sequence shown here is derived from an EMBL/GenBank/DDBJ whole genome shotgun (WGS) entry which is preliminary data.</text>
</comment>
<evidence type="ECO:0000313" key="3">
    <source>
        <dbReference type="Proteomes" id="UP001500683"/>
    </source>
</evidence>
<feature type="compositionally biased region" description="Basic and acidic residues" evidence="1">
    <location>
        <begin position="44"/>
        <end position="55"/>
    </location>
</feature>
<evidence type="ECO:0000313" key="2">
    <source>
        <dbReference type="EMBL" id="GAA4074549.1"/>
    </source>
</evidence>
<reference evidence="3" key="1">
    <citation type="journal article" date="2019" name="Int. J. Syst. Evol. Microbiol.">
        <title>The Global Catalogue of Microorganisms (GCM) 10K type strain sequencing project: providing services to taxonomists for standard genome sequencing and annotation.</title>
        <authorList>
            <consortium name="The Broad Institute Genomics Platform"/>
            <consortium name="The Broad Institute Genome Sequencing Center for Infectious Disease"/>
            <person name="Wu L."/>
            <person name="Ma J."/>
        </authorList>
    </citation>
    <scope>NUCLEOTIDE SEQUENCE [LARGE SCALE GENOMIC DNA]</scope>
    <source>
        <strain evidence="3">JCM 16702</strain>
    </source>
</reference>
<dbReference type="Proteomes" id="UP001500683">
    <property type="component" value="Unassembled WGS sequence"/>
</dbReference>
<evidence type="ECO:0000256" key="1">
    <source>
        <dbReference type="SAM" id="MobiDB-lite"/>
    </source>
</evidence>
<protein>
    <submittedName>
        <fullName evidence="2">Uncharacterized protein</fullName>
    </submittedName>
</protein>
<keyword evidence="3" id="KW-1185">Reference proteome</keyword>
<dbReference type="EMBL" id="BAAAZG010000019">
    <property type="protein sequence ID" value="GAA4074549.1"/>
    <property type="molecule type" value="Genomic_DNA"/>
</dbReference>
<name>A0ABP7VUK1_9ACTN</name>
<organism evidence="2 3">
    <name type="scientific">Actinomadura miaoliensis</name>
    <dbReference type="NCBI Taxonomy" id="430685"/>
    <lineage>
        <taxon>Bacteria</taxon>
        <taxon>Bacillati</taxon>
        <taxon>Actinomycetota</taxon>
        <taxon>Actinomycetes</taxon>
        <taxon>Streptosporangiales</taxon>
        <taxon>Thermomonosporaceae</taxon>
        <taxon>Actinomadura</taxon>
    </lineage>
</organism>
<proteinExistence type="predicted"/>
<feature type="region of interest" description="Disordered" evidence="1">
    <location>
        <begin position="44"/>
        <end position="69"/>
    </location>
</feature>
<sequence length="113" mass="12526">MKGLARKEKSTFPALKLRAREPTLKPMASDGRVLWVKPFDPGHHQADTAGRRGECGWHGQTQQRGTCPNPPFASVKLQYADYAPVQSACERALVEISERYGFPIPRSAIPPRG</sequence>
<gene>
    <name evidence="2" type="ORF">GCM10022214_34230</name>
</gene>